<dbReference type="STRING" id="1685382.AVJ23_21145"/>
<dbReference type="SMART" id="SM00062">
    <property type="entry name" value="PBPb"/>
    <property type="match status" value="1"/>
</dbReference>
<reference evidence="7 8" key="1">
    <citation type="submission" date="2015-12" db="EMBL/GenBank/DDBJ databases">
        <authorList>
            <person name="Shamseldin A."/>
            <person name="Moawad H."/>
            <person name="Abd El-Rahim W.M."/>
            <person name="Sadowsky M.J."/>
        </authorList>
    </citation>
    <scope>NUCLEOTIDE SEQUENCE [LARGE SCALE GENOMIC DNA]</scope>
    <source>
        <strain evidence="7 8">SJ5A-1</strain>
    </source>
</reference>
<dbReference type="Pfam" id="PF00497">
    <property type="entry name" value="SBP_bac_3"/>
    <property type="match status" value="1"/>
</dbReference>
<protein>
    <submittedName>
        <fullName evidence="7">Amino acid ABC transporter substrate-binding protein</fullName>
    </submittedName>
</protein>
<evidence type="ECO:0000313" key="8">
    <source>
        <dbReference type="Proteomes" id="UP000054396"/>
    </source>
</evidence>
<dbReference type="InterPro" id="IPR001638">
    <property type="entry name" value="Solute-binding_3/MltF_N"/>
</dbReference>
<feature type="signal peptide" evidence="5">
    <location>
        <begin position="1"/>
        <end position="30"/>
    </location>
</feature>
<sequence>MPRRRDVHRSLSLLSLLALLAAGATAPARAGETLDAVRLRGEVVCGVSGQAIGFSQTAPDGTRSGLDVDMCRAVAAAVFGDADQVEFVELSNADRFDALRYGEVDVLIRNTTWTYARDTTLELTFTGISYYDGQGFLVHSDAGIRTLEDLDGKRICYKTATTHALNLETIFAARDLAFEPMPMDETDLAVLMFQNRRCDALSSDQSELFGIRSALAAPDTAYVMPLLISKEPLGPSVRQDDPEWANIVEWTLFAMINAEELGVTRANLAEMQSSPDPAVQLLLNGAESEAGTLGLAAGWPAQVIAQVGNYGEVFDRNLGAESPIGIKRGLNALWTEGGLMYAPPFR</sequence>
<dbReference type="GO" id="GO:0006865">
    <property type="term" value="P:amino acid transport"/>
    <property type="evidence" value="ECO:0007669"/>
    <property type="project" value="TreeGrafter"/>
</dbReference>
<evidence type="ECO:0000256" key="1">
    <source>
        <dbReference type="ARBA" id="ARBA00010333"/>
    </source>
</evidence>
<dbReference type="CDD" id="cd13692">
    <property type="entry name" value="PBP2_BztA"/>
    <property type="match status" value="1"/>
</dbReference>
<feature type="domain" description="Solute-binding protein family 3/N-terminal" evidence="6">
    <location>
        <begin position="42"/>
        <end position="271"/>
    </location>
</feature>
<dbReference type="SUPFAM" id="SSF53850">
    <property type="entry name" value="Periplasmic binding protein-like II"/>
    <property type="match status" value="1"/>
</dbReference>
<dbReference type="EMBL" id="LPXO01000024">
    <property type="protein sequence ID" value="KUF08754.1"/>
    <property type="molecule type" value="Genomic_DNA"/>
</dbReference>
<dbReference type="PROSITE" id="PS51318">
    <property type="entry name" value="TAT"/>
    <property type="match status" value="1"/>
</dbReference>
<dbReference type="Proteomes" id="UP000054396">
    <property type="component" value="Unassembled WGS sequence"/>
</dbReference>
<evidence type="ECO:0000256" key="3">
    <source>
        <dbReference type="ARBA" id="ARBA00022729"/>
    </source>
</evidence>
<accession>A0A0W7WDZ6</accession>
<dbReference type="PANTHER" id="PTHR30085:SF7">
    <property type="entry name" value="AMINO-ACID ABC TRANSPORTER-BINDING PROTEIN YHDW-RELATED"/>
    <property type="match status" value="1"/>
</dbReference>
<dbReference type="PANTHER" id="PTHR30085">
    <property type="entry name" value="AMINO ACID ABC TRANSPORTER PERMEASE"/>
    <property type="match status" value="1"/>
</dbReference>
<dbReference type="InterPro" id="IPR018313">
    <property type="entry name" value="SBP_3_CS"/>
</dbReference>
<dbReference type="PROSITE" id="PS01039">
    <property type="entry name" value="SBP_BACTERIAL_3"/>
    <property type="match status" value="1"/>
</dbReference>
<dbReference type="InterPro" id="IPR051455">
    <property type="entry name" value="Bact_solute-bind_prot3"/>
</dbReference>
<dbReference type="InterPro" id="IPR006311">
    <property type="entry name" value="TAT_signal"/>
</dbReference>
<comment type="similarity">
    <text evidence="1 4">Belongs to the bacterial solute-binding protein 3 family.</text>
</comment>
<gene>
    <name evidence="7" type="ORF">AVJ23_21145</name>
</gene>
<comment type="caution">
    <text evidence="7">The sequence shown here is derived from an EMBL/GenBank/DDBJ whole genome shotgun (WGS) entry which is preliminary data.</text>
</comment>
<evidence type="ECO:0000256" key="4">
    <source>
        <dbReference type="RuleBase" id="RU003744"/>
    </source>
</evidence>
<dbReference type="AlphaFoldDB" id="A0A0W7WDZ6"/>
<keyword evidence="3 5" id="KW-0732">Signal</keyword>
<name>A0A0W7WDZ6_9RHOB</name>
<evidence type="ECO:0000256" key="5">
    <source>
        <dbReference type="SAM" id="SignalP"/>
    </source>
</evidence>
<evidence type="ECO:0000259" key="6">
    <source>
        <dbReference type="SMART" id="SM00062"/>
    </source>
</evidence>
<proteinExistence type="inferred from homology"/>
<evidence type="ECO:0000256" key="2">
    <source>
        <dbReference type="ARBA" id="ARBA00022448"/>
    </source>
</evidence>
<keyword evidence="2" id="KW-0813">Transport</keyword>
<keyword evidence="8" id="KW-1185">Reference proteome</keyword>
<organism evidence="7 8">
    <name type="scientific">Pseudoponticoccus marisrubri</name>
    <dbReference type="NCBI Taxonomy" id="1685382"/>
    <lineage>
        <taxon>Bacteria</taxon>
        <taxon>Pseudomonadati</taxon>
        <taxon>Pseudomonadota</taxon>
        <taxon>Alphaproteobacteria</taxon>
        <taxon>Rhodobacterales</taxon>
        <taxon>Roseobacteraceae</taxon>
        <taxon>Pseudoponticoccus</taxon>
    </lineage>
</organism>
<feature type="chain" id="PRO_5006936209" evidence="5">
    <location>
        <begin position="31"/>
        <end position="346"/>
    </location>
</feature>
<evidence type="ECO:0000313" key="7">
    <source>
        <dbReference type="EMBL" id="KUF08754.1"/>
    </source>
</evidence>
<dbReference type="Gene3D" id="3.40.190.10">
    <property type="entry name" value="Periplasmic binding protein-like II"/>
    <property type="match status" value="2"/>
</dbReference>